<dbReference type="RefSeq" id="WP_147845039.1">
    <property type="nucleotide sequence ID" value="NZ_VDUZ01000001.1"/>
</dbReference>
<comment type="similarity">
    <text evidence="2 3">Belongs to the LOG family.</text>
</comment>
<dbReference type="GO" id="GO:0008714">
    <property type="term" value="F:AMP nucleosidase activity"/>
    <property type="evidence" value="ECO:0007669"/>
    <property type="project" value="UniProtKB-EC"/>
</dbReference>
<evidence type="ECO:0000313" key="5">
    <source>
        <dbReference type="Proteomes" id="UP000321638"/>
    </source>
</evidence>
<comment type="catalytic activity">
    <reaction evidence="1">
        <text>AMP + H2O = D-ribose 5-phosphate + adenine</text>
        <dbReference type="Rhea" id="RHEA:20129"/>
        <dbReference type="ChEBI" id="CHEBI:15377"/>
        <dbReference type="ChEBI" id="CHEBI:16708"/>
        <dbReference type="ChEBI" id="CHEBI:78346"/>
        <dbReference type="ChEBI" id="CHEBI:456215"/>
        <dbReference type="EC" id="3.2.2.4"/>
    </reaction>
</comment>
<evidence type="ECO:0000256" key="3">
    <source>
        <dbReference type="RuleBase" id="RU363015"/>
    </source>
</evidence>
<dbReference type="SUPFAM" id="SSF102405">
    <property type="entry name" value="MCP/YpsA-like"/>
    <property type="match status" value="1"/>
</dbReference>
<dbReference type="Pfam" id="PF03641">
    <property type="entry name" value="Lysine_decarbox"/>
    <property type="match status" value="1"/>
</dbReference>
<dbReference type="GO" id="GO:0009691">
    <property type="term" value="P:cytokinin biosynthetic process"/>
    <property type="evidence" value="ECO:0007669"/>
    <property type="project" value="UniProtKB-UniRule"/>
</dbReference>
<dbReference type="NCBIfam" id="TIGR00730">
    <property type="entry name" value="Rossman fold protein, TIGR00730 family"/>
    <property type="match status" value="1"/>
</dbReference>
<dbReference type="EC" id="3.2.2.n1" evidence="3"/>
<dbReference type="EMBL" id="VDUZ01000001">
    <property type="protein sequence ID" value="TXL82333.1"/>
    <property type="molecule type" value="Genomic_DNA"/>
</dbReference>
<dbReference type="AlphaFoldDB" id="A0A5C8PWJ8"/>
<comment type="caution">
    <text evidence="4">The sequence shown here is derived from an EMBL/GenBank/DDBJ whole genome shotgun (WGS) entry which is preliminary data.</text>
</comment>
<dbReference type="InterPro" id="IPR031100">
    <property type="entry name" value="LOG_fam"/>
</dbReference>
<dbReference type="PANTHER" id="PTHR31223">
    <property type="entry name" value="LOG FAMILY PROTEIN YJL055W"/>
    <property type="match status" value="1"/>
</dbReference>
<dbReference type="Gene3D" id="3.40.50.450">
    <property type="match status" value="1"/>
</dbReference>
<dbReference type="GO" id="GO:0005829">
    <property type="term" value="C:cytosol"/>
    <property type="evidence" value="ECO:0007669"/>
    <property type="project" value="TreeGrafter"/>
</dbReference>
<accession>A0A5C8PWJ8</accession>
<reference evidence="4 5" key="1">
    <citation type="submission" date="2019-06" db="EMBL/GenBank/DDBJ databases">
        <title>New taxonomy in bacterial strain CC-CFT640, isolated from vineyard.</title>
        <authorList>
            <person name="Lin S.-Y."/>
            <person name="Tsai C.-F."/>
            <person name="Young C.-C."/>
        </authorList>
    </citation>
    <scope>NUCLEOTIDE SEQUENCE [LARGE SCALE GENOMIC DNA]</scope>
    <source>
        <strain evidence="4 5">CC-CFT640</strain>
    </source>
</reference>
<dbReference type="Proteomes" id="UP000321638">
    <property type="component" value="Unassembled WGS sequence"/>
</dbReference>
<evidence type="ECO:0000313" key="4">
    <source>
        <dbReference type="EMBL" id="TXL82333.1"/>
    </source>
</evidence>
<evidence type="ECO:0000256" key="2">
    <source>
        <dbReference type="ARBA" id="ARBA00006763"/>
    </source>
</evidence>
<keyword evidence="5" id="KW-1185">Reference proteome</keyword>
<proteinExistence type="inferred from homology"/>
<dbReference type="PANTHER" id="PTHR31223:SF70">
    <property type="entry name" value="LOG FAMILY PROTEIN YJL055W"/>
    <property type="match status" value="1"/>
</dbReference>
<sequence>MTNAALPALHAVCVFCGSSPGSDPRYAREARRFGRLLAEHKVGLVYGGGAVGLMGAVADGTLSTGGRVVGIIPRFLLRAEVGHEHLSERIVVETMHERKMAMFERADAFVVLPGGIGTLEELFEILSWRTLSLHAKPMVVVEADGYWDPLKALIERCVATRFARPELHDHIRFVPTVDAVLPTLTAMPTDRTPSKIEKT</sequence>
<evidence type="ECO:0000256" key="1">
    <source>
        <dbReference type="ARBA" id="ARBA00000274"/>
    </source>
</evidence>
<keyword evidence="3" id="KW-0378">Hydrolase</keyword>
<dbReference type="OrthoDB" id="9801098at2"/>
<name>A0A5C8PWJ8_9HYPH</name>
<dbReference type="InterPro" id="IPR005269">
    <property type="entry name" value="LOG"/>
</dbReference>
<protein>
    <recommendedName>
        <fullName evidence="3">Cytokinin riboside 5'-monophosphate phosphoribohydrolase</fullName>
        <ecNumber evidence="3">3.2.2.n1</ecNumber>
    </recommendedName>
</protein>
<keyword evidence="3" id="KW-0203">Cytokinin biosynthesis</keyword>
<organism evidence="4 5">
    <name type="scientific">Vineibacter terrae</name>
    <dbReference type="NCBI Taxonomy" id="2586908"/>
    <lineage>
        <taxon>Bacteria</taxon>
        <taxon>Pseudomonadati</taxon>
        <taxon>Pseudomonadota</taxon>
        <taxon>Alphaproteobacteria</taxon>
        <taxon>Hyphomicrobiales</taxon>
        <taxon>Vineibacter</taxon>
    </lineage>
</organism>
<gene>
    <name evidence="4" type="ORF">FHP25_01145</name>
</gene>